<feature type="compositionally biased region" description="Low complexity" evidence="1">
    <location>
        <begin position="145"/>
        <end position="158"/>
    </location>
</feature>
<dbReference type="AlphaFoldDB" id="A0A5C3QAP3"/>
<evidence type="ECO:0000313" key="2">
    <source>
        <dbReference type="EMBL" id="TFK97268.1"/>
    </source>
</evidence>
<name>A0A5C3QAP3_9AGAR</name>
<evidence type="ECO:0000256" key="1">
    <source>
        <dbReference type="SAM" id="MobiDB-lite"/>
    </source>
</evidence>
<keyword evidence="3" id="KW-1185">Reference proteome</keyword>
<dbReference type="EMBL" id="ML178849">
    <property type="protein sequence ID" value="TFK97268.1"/>
    <property type="molecule type" value="Genomic_DNA"/>
</dbReference>
<feature type="compositionally biased region" description="Polar residues" evidence="1">
    <location>
        <begin position="389"/>
        <end position="400"/>
    </location>
</feature>
<feature type="compositionally biased region" description="Acidic residues" evidence="1">
    <location>
        <begin position="277"/>
        <end position="292"/>
    </location>
</feature>
<protein>
    <submittedName>
        <fullName evidence="2">Uncharacterized protein</fullName>
    </submittedName>
</protein>
<feature type="compositionally biased region" description="Polar residues" evidence="1">
    <location>
        <begin position="257"/>
        <end position="273"/>
    </location>
</feature>
<feature type="region of interest" description="Disordered" evidence="1">
    <location>
        <begin position="225"/>
        <end position="315"/>
    </location>
</feature>
<proteinExistence type="predicted"/>
<feature type="compositionally biased region" description="Pro residues" evidence="1">
    <location>
        <begin position="467"/>
        <end position="484"/>
    </location>
</feature>
<dbReference type="OrthoDB" id="3231855at2759"/>
<accession>A0A5C3QAP3</accession>
<feature type="region of interest" description="Disordered" evidence="1">
    <location>
        <begin position="141"/>
        <end position="192"/>
    </location>
</feature>
<dbReference type="Proteomes" id="UP000305067">
    <property type="component" value="Unassembled WGS sequence"/>
</dbReference>
<sequence length="679" mass="72783">MRIFIGDVLRLPSILFTPAQIIDLDSPSSPSLFSNPFSSAGALVDEDFEPDPDAPIPPSPLLLILQSETLTRVVLVLISTALTIVLADLAPSLYRASGLKRAWRHLRRDVSNGLNMRIPIPRIPSGASSTTATQSRVRFHDDLDSSSPLAPSASRSALLGGGGSSVTPPSLMSSTTSDLSTPWTQSTRHTTRTGTAYTAWSSASGPPIPIPVPLSLRKRAVPGGFPGDAISDTSSMFSPGMTTSSVMTVDLPPLPPSTNASSREDAGSNSTNRGPRDDDELTEIPDDDDDESLYVPRSVATDPMSEKKKKAAMQRKRSVLLPADLDTQPHAGLLPNPPFADIPAIDDGWENVDRPAPAPGSNPTPGKKARSVPAASTTTRISSRPAPTAPSTFSDLYNTSLAPQAQPFAPPLPLSMQSRPRMGGDNLDPLATDGEGSDPLLTDQEPAYEDDGYSDSDSAFALSPSSPYYPLPRAATPPPPPPLPDVLANRARLAGLRAEADGLENDRAQAVASNKRALAISKRSEYKDAVRRLRVVEREVGQEVWRAWRGDEDVLRGEVNVSDLGEDEAVERVEEALVRVLEVPRDVAEEGEAVERAESGGVSGGNYSTRPGNARKKTSATSGPVTDFLTAEKVLHVRVREFMQRMQLAAVQDRMQSYGFTFTDDPNDPCVLHIHLPKE</sequence>
<gene>
    <name evidence="2" type="ORF">BDV98DRAFT_574856</name>
</gene>
<feature type="compositionally biased region" description="Low complexity" evidence="1">
    <location>
        <begin position="165"/>
        <end position="192"/>
    </location>
</feature>
<feature type="region of interest" description="Disordered" evidence="1">
    <location>
        <begin position="345"/>
        <end position="484"/>
    </location>
</feature>
<reference evidence="2 3" key="1">
    <citation type="journal article" date="2019" name="Nat. Ecol. Evol.">
        <title>Megaphylogeny resolves global patterns of mushroom evolution.</title>
        <authorList>
            <person name="Varga T."/>
            <person name="Krizsan K."/>
            <person name="Foldi C."/>
            <person name="Dima B."/>
            <person name="Sanchez-Garcia M."/>
            <person name="Sanchez-Ramirez S."/>
            <person name="Szollosi G.J."/>
            <person name="Szarkandi J.G."/>
            <person name="Papp V."/>
            <person name="Albert L."/>
            <person name="Andreopoulos W."/>
            <person name="Angelini C."/>
            <person name="Antonin V."/>
            <person name="Barry K.W."/>
            <person name="Bougher N.L."/>
            <person name="Buchanan P."/>
            <person name="Buyck B."/>
            <person name="Bense V."/>
            <person name="Catcheside P."/>
            <person name="Chovatia M."/>
            <person name="Cooper J."/>
            <person name="Damon W."/>
            <person name="Desjardin D."/>
            <person name="Finy P."/>
            <person name="Geml J."/>
            <person name="Haridas S."/>
            <person name="Hughes K."/>
            <person name="Justo A."/>
            <person name="Karasinski D."/>
            <person name="Kautmanova I."/>
            <person name="Kiss B."/>
            <person name="Kocsube S."/>
            <person name="Kotiranta H."/>
            <person name="LaButti K.M."/>
            <person name="Lechner B.E."/>
            <person name="Liimatainen K."/>
            <person name="Lipzen A."/>
            <person name="Lukacs Z."/>
            <person name="Mihaltcheva S."/>
            <person name="Morgado L.N."/>
            <person name="Niskanen T."/>
            <person name="Noordeloos M.E."/>
            <person name="Ohm R.A."/>
            <person name="Ortiz-Santana B."/>
            <person name="Ovrebo C."/>
            <person name="Racz N."/>
            <person name="Riley R."/>
            <person name="Savchenko A."/>
            <person name="Shiryaev A."/>
            <person name="Soop K."/>
            <person name="Spirin V."/>
            <person name="Szebenyi C."/>
            <person name="Tomsovsky M."/>
            <person name="Tulloss R.E."/>
            <person name="Uehling J."/>
            <person name="Grigoriev I.V."/>
            <person name="Vagvolgyi C."/>
            <person name="Papp T."/>
            <person name="Martin F.M."/>
            <person name="Miettinen O."/>
            <person name="Hibbett D.S."/>
            <person name="Nagy L.G."/>
        </authorList>
    </citation>
    <scope>NUCLEOTIDE SEQUENCE [LARGE SCALE GENOMIC DNA]</scope>
    <source>
        <strain evidence="2 3">CBS 309.79</strain>
    </source>
</reference>
<evidence type="ECO:0000313" key="3">
    <source>
        <dbReference type="Proteomes" id="UP000305067"/>
    </source>
</evidence>
<feature type="region of interest" description="Disordered" evidence="1">
    <location>
        <begin position="591"/>
        <end position="622"/>
    </location>
</feature>
<organism evidence="2 3">
    <name type="scientific">Pterulicium gracile</name>
    <dbReference type="NCBI Taxonomy" id="1884261"/>
    <lineage>
        <taxon>Eukaryota</taxon>
        <taxon>Fungi</taxon>
        <taxon>Dikarya</taxon>
        <taxon>Basidiomycota</taxon>
        <taxon>Agaricomycotina</taxon>
        <taxon>Agaricomycetes</taxon>
        <taxon>Agaricomycetidae</taxon>
        <taxon>Agaricales</taxon>
        <taxon>Pleurotineae</taxon>
        <taxon>Pterulaceae</taxon>
        <taxon>Pterulicium</taxon>
    </lineage>
</organism>
<feature type="compositionally biased region" description="Polar residues" evidence="1">
    <location>
        <begin position="231"/>
        <end position="247"/>
    </location>
</feature>
<dbReference type="STRING" id="1884261.A0A5C3QAP3"/>